<reference evidence="1 2" key="1">
    <citation type="submission" date="2018-08" db="EMBL/GenBank/DDBJ databases">
        <title>Genomic Encyclopedia of Type Strains, Phase IV (KMG-IV): sequencing the most valuable type-strain genomes for metagenomic binning, comparative biology and taxonomic classification.</title>
        <authorList>
            <person name="Goeker M."/>
        </authorList>
    </citation>
    <scope>NUCLEOTIDE SEQUENCE [LARGE SCALE GENOMIC DNA]</scope>
    <source>
        <strain evidence="1 2">DSM 18841</strain>
    </source>
</reference>
<organism evidence="1 2">
    <name type="scientific">Tenacibaculum gallaicum</name>
    <dbReference type="NCBI Taxonomy" id="561505"/>
    <lineage>
        <taxon>Bacteria</taxon>
        <taxon>Pseudomonadati</taxon>
        <taxon>Bacteroidota</taxon>
        <taxon>Flavobacteriia</taxon>
        <taxon>Flavobacteriales</taxon>
        <taxon>Flavobacteriaceae</taxon>
        <taxon>Tenacibaculum</taxon>
    </lineage>
</organism>
<dbReference type="Proteomes" id="UP000256884">
    <property type="component" value="Unassembled WGS sequence"/>
</dbReference>
<dbReference type="OrthoDB" id="1189694at2"/>
<dbReference type="AlphaFoldDB" id="A0A3E0HGD7"/>
<evidence type="ECO:0000313" key="2">
    <source>
        <dbReference type="Proteomes" id="UP000256884"/>
    </source>
</evidence>
<sequence>MEEVVFKALLTDTKFNRQFYSKIIDTNKHTNATYETVRESYIKLVLYRFIKIYPTSSQDCILKEPNFYQAIELDSVSSWLEKRRTYEYS</sequence>
<dbReference type="EMBL" id="QUNS01000012">
    <property type="protein sequence ID" value="REH43895.1"/>
    <property type="molecule type" value="Genomic_DNA"/>
</dbReference>
<dbReference type="RefSeq" id="WP_115902190.1">
    <property type="nucleotide sequence ID" value="NZ_QUNS01000012.1"/>
</dbReference>
<comment type="caution">
    <text evidence="1">The sequence shown here is derived from an EMBL/GenBank/DDBJ whole genome shotgun (WGS) entry which is preliminary data.</text>
</comment>
<gene>
    <name evidence="1" type="ORF">C7448_1121</name>
</gene>
<protein>
    <submittedName>
        <fullName evidence="1">Uncharacterized protein</fullName>
    </submittedName>
</protein>
<proteinExistence type="predicted"/>
<evidence type="ECO:0000313" key="1">
    <source>
        <dbReference type="EMBL" id="REH43895.1"/>
    </source>
</evidence>
<keyword evidence="2" id="KW-1185">Reference proteome</keyword>
<accession>A0A3E0HGD7</accession>
<name>A0A3E0HGD7_9FLAO</name>